<evidence type="ECO:0000313" key="3">
    <source>
        <dbReference type="Proteomes" id="UP000235533"/>
    </source>
</evidence>
<feature type="chain" id="PRO_5014601104" description="Metallopeptidase DUF4344" evidence="1">
    <location>
        <begin position="30"/>
        <end position="273"/>
    </location>
</feature>
<dbReference type="Pfam" id="PF14247">
    <property type="entry name" value="DUF4344"/>
    <property type="match status" value="1"/>
</dbReference>
<comment type="caution">
    <text evidence="2">The sequence shown here is derived from an EMBL/GenBank/DDBJ whole genome shotgun (WGS) entry which is preliminary data.</text>
</comment>
<proteinExistence type="predicted"/>
<reference evidence="3" key="1">
    <citation type="submission" date="2016-07" db="EMBL/GenBank/DDBJ databases">
        <title>Nontailed viruses are major unrecognized killers of bacteria in the ocean.</title>
        <authorList>
            <person name="Kauffman K."/>
            <person name="Hussain F."/>
            <person name="Yang J."/>
            <person name="Arevalo P."/>
            <person name="Brown J."/>
            <person name="Cutler M."/>
            <person name="Kelly L."/>
            <person name="Polz M.F."/>
        </authorList>
    </citation>
    <scope>NUCLEOTIDE SEQUENCE [LARGE SCALE GENOMIC DNA]</scope>
    <source>
        <strain evidence="3">10N.261.48.B5</strain>
    </source>
</reference>
<dbReference type="Proteomes" id="UP000235533">
    <property type="component" value="Unassembled WGS sequence"/>
</dbReference>
<dbReference type="EMBL" id="MCZF01000006">
    <property type="protein sequence ID" value="PMM66573.1"/>
    <property type="molecule type" value="Genomic_DNA"/>
</dbReference>
<evidence type="ECO:0000313" key="2">
    <source>
        <dbReference type="EMBL" id="PMM66573.1"/>
    </source>
</evidence>
<dbReference type="InterPro" id="IPR025644">
    <property type="entry name" value="DUF4344"/>
</dbReference>
<dbReference type="AlphaFoldDB" id="A0A2N7K0Q4"/>
<protein>
    <recommendedName>
        <fullName evidence="4">Metallopeptidase DUF4344</fullName>
    </recommendedName>
</protein>
<keyword evidence="1" id="KW-0732">Signal</keyword>
<dbReference type="RefSeq" id="WP_102550842.1">
    <property type="nucleotide sequence ID" value="NZ_MCZF01000006.1"/>
</dbReference>
<gene>
    <name evidence="2" type="ORF">BCT54_15600</name>
</gene>
<accession>A0A2N7K0Q4</accession>
<feature type="signal peptide" evidence="1">
    <location>
        <begin position="1"/>
        <end position="29"/>
    </location>
</feature>
<name>A0A2N7K0Q4_VIBSP</name>
<sequence>MTFLKHAQKRALIYSLAIGSVFASTYASSETSNENTLPSNLMIEFSVPQNKAEQQVKKEIQLSGVNDTMLDLSNQFFMFEKPLTIHYGGDEGPLYDPQTHQVLIPYSFYAESLNYFEKNQYEKEYGKSAQTGAIDTLLHTLLHEAGHAYIEDQKIAILGKEEDAVDNLATILLLNYVEHGGDAAISAADMFAFESEDRPEYYDLGEYIDEHSFDLQRYFSTLCLVYGSDPEAYKNLLDEVENDYLKDRKEFCVEHFDVINDNWHQYLKESDES</sequence>
<evidence type="ECO:0008006" key="4">
    <source>
        <dbReference type="Google" id="ProtNLM"/>
    </source>
</evidence>
<evidence type="ECO:0000256" key="1">
    <source>
        <dbReference type="SAM" id="SignalP"/>
    </source>
</evidence>
<organism evidence="2 3">
    <name type="scientific">Vibrio splendidus</name>
    <dbReference type="NCBI Taxonomy" id="29497"/>
    <lineage>
        <taxon>Bacteria</taxon>
        <taxon>Pseudomonadati</taxon>
        <taxon>Pseudomonadota</taxon>
        <taxon>Gammaproteobacteria</taxon>
        <taxon>Vibrionales</taxon>
        <taxon>Vibrionaceae</taxon>
        <taxon>Vibrio</taxon>
    </lineage>
</organism>